<comment type="caution">
    <text evidence="2">The sequence shown here is derived from an EMBL/GenBank/DDBJ whole genome shotgun (WGS) entry which is preliminary data.</text>
</comment>
<keyword evidence="1" id="KW-0472">Membrane</keyword>
<keyword evidence="1" id="KW-1133">Transmembrane helix</keyword>
<evidence type="ECO:0000313" key="3">
    <source>
        <dbReference type="Proteomes" id="UP001482620"/>
    </source>
</evidence>
<keyword evidence="1" id="KW-0812">Transmembrane</keyword>
<reference evidence="2 3" key="1">
    <citation type="submission" date="2021-06" db="EMBL/GenBank/DDBJ databases">
        <authorList>
            <person name="Palmer J.M."/>
        </authorList>
    </citation>
    <scope>NUCLEOTIDE SEQUENCE [LARGE SCALE GENOMIC DNA]</scope>
    <source>
        <strain evidence="3">if_2019</strain>
        <tissue evidence="2">Muscle</tissue>
    </source>
</reference>
<evidence type="ECO:0000256" key="1">
    <source>
        <dbReference type="SAM" id="Phobius"/>
    </source>
</evidence>
<sequence>MWHMVKFKNYSTAANGDTVQILLSLHACAVWKPPAGEMWHLSYTLTVKLPGVSKLQNRLQLTLFRLWRPLISSSQNHKIIKIIYLSAYVFILFMTVQLKNVNN</sequence>
<feature type="transmembrane region" description="Helical" evidence="1">
    <location>
        <begin position="79"/>
        <end position="98"/>
    </location>
</feature>
<name>A0ABV0SMT1_9TELE</name>
<evidence type="ECO:0000313" key="2">
    <source>
        <dbReference type="EMBL" id="MEQ2221106.1"/>
    </source>
</evidence>
<proteinExistence type="predicted"/>
<gene>
    <name evidence="2" type="ORF">ILYODFUR_012257</name>
</gene>
<organism evidence="2 3">
    <name type="scientific">Ilyodon furcidens</name>
    <name type="common">goldbreast splitfin</name>
    <dbReference type="NCBI Taxonomy" id="33524"/>
    <lineage>
        <taxon>Eukaryota</taxon>
        <taxon>Metazoa</taxon>
        <taxon>Chordata</taxon>
        <taxon>Craniata</taxon>
        <taxon>Vertebrata</taxon>
        <taxon>Euteleostomi</taxon>
        <taxon>Actinopterygii</taxon>
        <taxon>Neopterygii</taxon>
        <taxon>Teleostei</taxon>
        <taxon>Neoteleostei</taxon>
        <taxon>Acanthomorphata</taxon>
        <taxon>Ovalentaria</taxon>
        <taxon>Atherinomorphae</taxon>
        <taxon>Cyprinodontiformes</taxon>
        <taxon>Goodeidae</taxon>
        <taxon>Ilyodon</taxon>
    </lineage>
</organism>
<dbReference type="Proteomes" id="UP001482620">
    <property type="component" value="Unassembled WGS sequence"/>
</dbReference>
<protein>
    <submittedName>
        <fullName evidence="2">Uncharacterized protein</fullName>
    </submittedName>
</protein>
<keyword evidence="3" id="KW-1185">Reference proteome</keyword>
<accession>A0ABV0SMT1</accession>
<dbReference type="EMBL" id="JAHRIQ010000955">
    <property type="protein sequence ID" value="MEQ2221106.1"/>
    <property type="molecule type" value="Genomic_DNA"/>
</dbReference>